<feature type="transmembrane region" description="Helical" evidence="6">
    <location>
        <begin position="380"/>
        <end position="400"/>
    </location>
</feature>
<feature type="transmembrane region" description="Helical" evidence="6">
    <location>
        <begin position="133"/>
        <end position="156"/>
    </location>
</feature>
<dbReference type="InterPro" id="IPR036259">
    <property type="entry name" value="MFS_trans_sf"/>
</dbReference>
<dbReference type="EMBL" id="CP049889">
    <property type="protein sequence ID" value="QIK51812.1"/>
    <property type="molecule type" value="Genomic_DNA"/>
</dbReference>
<evidence type="ECO:0000256" key="4">
    <source>
        <dbReference type="ARBA" id="ARBA00022989"/>
    </source>
</evidence>
<dbReference type="InterPro" id="IPR020846">
    <property type="entry name" value="MFS_dom"/>
</dbReference>
<evidence type="ECO:0000256" key="1">
    <source>
        <dbReference type="ARBA" id="ARBA00004651"/>
    </source>
</evidence>
<dbReference type="RefSeq" id="WP_166062871.1">
    <property type="nucleotide sequence ID" value="NZ_CP049889.1"/>
</dbReference>
<evidence type="ECO:0000256" key="2">
    <source>
        <dbReference type="ARBA" id="ARBA00022448"/>
    </source>
</evidence>
<name>A0A6G7WHT6_9LACT</name>
<feature type="signal peptide" evidence="7">
    <location>
        <begin position="1"/>
        <end position="26"/>
    </location>
</feature>
<keyword evidence="2" id="KW-0813">Transport</keyword>
<evidence type="ECO:0000256" key="5">
    <source>
        <dbReference type="ARBA" id="ARBA00023136"/>
    </source>
</evidence>
<feature type="transmembrane region" description="Helical" evidence="6">
    <location>
        <begin position="257"/>
        <end position="279"/>
    </location>
</feature>
<dbReference type="KEGG" id="jpo:G7058_07115"/>
<dbReference type="GO" id="GO:0022857">
    <property type="term" value="F:transmembrane transporter activity"/>
    <property type="evidence" value="ECO:0007669"/>
    <property type="project" value="InterPro"/>
</dbReference>
<feature type="chain" id="PRO_5026133342" evidence="7">
    <location>
        <begin position="27"/>
        <end position="407"/>
    </location>
</feature>
<reference evidence="9 10" key="1">
    <citation type="journal article" date="2017" name="Int. J. Syst. Evol. Microbiol.">
        <title>Jeotgalibaca porci sp. nov. and Jeotgalibaca arthritidis sp. nov., isolated from pigs, and emended description of the genus Jeotgalibaca.</title>
        <authorList>
            <person name="Zamora L."/>
            <person name="Perez-Sancho M."/>
            <person name="Dominguez L."/>
            <person name="Fernandez-Garayzabal J.F."/>
            <person name="Vela A.I."/>
        </authorList>
    </citation>
    <scope>NUCLEOTIDE SEQUENCE [LARGE SCALE GENOMIC DNA]</scope>
    <source>
        <strain evidence="9 10">CCUG 69148</strain>
    </source>
</reference>
<dbReference type="GeneID" id="94553049"/>
<feature type="transmembrane region" description="Helical" evidence="6">
    <location>
        <begin position="98"/>
        <end position="121"/>
    </location>
</feature>
<feature type="transmembrane region" description="Helical" evidence="6">
    <location>
        <begin position="286"/>
        <end position="306"/>
    </location>
</feature>
<evidence type="ECO:0000256" key="3">
    <source>
        <dbReference type="ARBA" id="ARBA00022692"/>
    </source>
</evidence>
<organism evidence="9 10">
    <name type="scientific">Jeotgalibaca porci</name>
    <dbReference type="NCBI Taxonomy" id="1868793"/>
    <lineage>
        <taxon>Bacteria</taxon>
        <taxon>Bacillati</taxon>
        <taxon>Bacillota</taxon>
        <taxon>Bacilli</taxon>
        <taxon>Lactobacillales</taxon>
        <taxon>Carnobacteriaceae</taxon>
        <taxon>Jeotgalibaca</taxon>
    </lineage>
</organism>
<keyword evidence="5 6" id="KW-0472">Membrane</keyword>
<dbReference type="GO" id="GO:0005886">
    <property type="term" value="C:plasma membrane"/>
    <property type="evidence" value="ECO:0007669"/>
    <property type="project" value="UniProtKB-SubCell"/>
</dbReference>
<dbReference type="Pfam" id="PF07690">
    <property type="entry name" value="MFS_1"/>
    <property type="match status" value="1"/>
</dbReference>
<accession>A0A6G7WHT6</accession>
<dbReference type="InterPro" id="IPR011701">
    <property type="entry name" value="MFS"/>
</dbReference>
<gene>
    <name evidence="9" type="ORF">G7058_07115</name>
</gene>
<dbReference type="Proteomes" id="UP000501830">
    <property type="component" value="Chromosome"/>
</dbReference>
<feature type="transmembrane region" description="Helical" evidence="6">
    <location>
        <begin position="349"/>
        <end position="368"/>
    </location>
</feature>
<feature type="transmembrane region" description="Helical" evidence="6">
    <location>
        <begin position="312"/>
        <end position="342"/>
    </location>
</feature>
<evidence type="ECO:0000313" key="9">
    <source>
        <dbReference type="EMBL" id="QIK51812.1"/>
    </source>
</evidence>
<feature type="transmembrane region" description="Helical" evidence="6">
    <location>
        <begin position="73"/>
        <end position="92"/>
    </location>
</feature>
<dbReference type="Gene3D" id="1.20.1250.20">
    <property type="entry name" value="MFS general substrate transporter like domains"/>
    <property type="match status" value="2"/>
</dbReference>
<evidence type="ECO:0000313" key="10">
    <source>
        <dbReference type="Proteomes" id="UP000501830"/>
    </source>
</evidence>
<keyword evidence="3 6" id="KW-0812">Transmembrane</keyword>
<feature type="transmembrane region" description="Helical" evidence="6">
    <location>
        <begin position="162"/>
        <end position="183"/>
    </location>
</feature>
<dbReference type="PANTHER" id="PTHR11360:SF290">
    <property type="entry name" value="MONOCARBOXYLATE MFS PERMEASE"/>
    <property type="match status" value="1"/>
</dbReference>
<feature type="transmembrane region" description="Helical" evidence="6">
    <location>
        <begin position="42"/>
        <end position="61"/>
    </location>
</feature>
<dbReference type="PROSITE" id="PS50850">
    <property type="entry name" value="MFS"/>
    <property type="match status" value="1"/>
</dbReference>
<dbReference type="AlphaFoldDB" id="A0A6G7WHT6"/>
<sequence length="407" mass="43168">MFYGWWLVLFSAISLAVMGPASVAVANLFQNPVTHEFGITNSQFAISNSLVLGMGIFLSPFISKKLAFGNFRLVYIVGVMIYGLAYIGFGFAPNMYVFYALALLVGVGNVSTTIIPVSMLVNNWFVKKRGLALSLSFTGLGVGGVIFSQAVTFLITNVGWRYTYLIYGLIILLVGIPIGWFVFRARPEDMGMTAYGAEEPVSLKEGEKEVAATTPPASGVVVTKPYFILLLIGGVMVGLANNGGLGQFPPVLADLHGPIRAATLISLYSAVGIVGKITLGNITDRFGTVFSTIYAAVLLTVTYLVMTLAENYSLAIVMAVLFGLGNAVGTVAPPLITAAIYAPEDFSKAYGYLQSALLLGMTAGSLFAAGVADLTGSYNYSWIALAIASAFIGVSWVGAYRSAQKDK</sequence>
<comment type="subcellular location">
    <subcellularLocation>
        <location evidence="1">Cell membrane</location>
        <topology evidence="1">Multi-pass membrane protein</topology>
    </subcellularLocation>
</comment>
<evidence type="ECO:0000256" key="7">
    <source>
        <dbReference type="SAM" id="SignalP"/>
    </source>
</evidence>
<evidence type="ECO:0000259" key="8">
    <source>
        <dbReference type="PROSITE" id="PS50850"/>
    </source>
</evidence>
<feature type="transmembrane region" description="Helical" evidence="6">
    <location>
        <begin position="226"/>
        <end position="245"/>
    </location>
</feature>
<dbReference type="PANTHER" id="PTHR11360">
    <property type="entry name" value="MONOCARBOXYLATE TRANSPORTER"/>
    <property type="match status" value="1"/>
</dbReference>
<proteinExistence type="predicted"/>
<evidence type="ECO:0000256" key="6">
    <source>
        <dbReference type="SAM" id="Phobius"/>
    </source>
</evidence>
<keyword evidence="4 6" id="KW-1133">Transmembrane helix</keyword>
<dbReference type="InterPro" id="IPR050327">
    <property type="entry name" value="Proton-linked_MCT"/>
</dbReference>
<feature type="domain" description="Major facilitator superfamily (MFS) profile" evidence="8">
    <location>
        <begin position="7"/>
        <end position="407"/>
    </location>
</feature>
<protein>
    <submittedName>
        <fullName evidence="9">MFS transporter</fullName>
    </submittedName>
</protein>
<keyword evidence="7" id="KW-0732">Signal</keyword>
<keyword evidence="10" id="KW-1185">Reference proteome</keyword>
<dbReference type="SUPFAM" id="SSF103473">
    <property type="entry name" value="MFS general substrate transporter"/>
    <property type="match status" value="1"/>
</dbReference>